<organism evidence="2 3">
    <name type="scientific">Adineta steineri</name>
    <dbReference type="NCBI Taxonomy" id="433720"/>
    <lineage>
        <taxon>Eukaryota</taxon>
        <taxon>Metazoa</taxon>
        <taxon>Spiralia</taxon>
        <taxon>Gnathifera</taxon>
        <taxon>Rotifera</taxon>
        <taxon>Eurotatoria</taxon>
        <taxon>Bdelloidea</taxon>
        <taxon>Adinetida</taxon>
        <taxon>Adinetidae</taxon>
        <taxon>Adineta</taxon>
    </lineage>
</organism>
<dbReference type="Proteomes" id="UP000663832">
    <property type="component" value="Unassembled WGS sequence"/>
</dbReference>
<dbReference type="EMBL" id="CAJNOM010001328">
    <property type="protein sequence ID" value="CAF1603498.1"/>
    <property type="molecule type" value="Genomic_DNA"/>
</dbReference>
<gene>
    <name evidence="1" type="ORF">BJG266_LOCUS22789</name>
    <name evidence="2" type="ORF">QVE165_LOCUS52970</name>
</gene>
<sequence length="76" mass="8563">MNVVIDSNNELFHIEHEAALTLALNKIIDNLQNNSIQGKPSKFATTIKILHDFSPKQIFAELLAGNINGNHKKRRN</sequence>
<keyword evidence="3" id="KW-1185">Reference proteome</keyword>
<name>A0A816B445_9BILA</name>
<reference evidence="2" key="1">
    <citation type="submission" date="2021-02" db="EMBL/GenBank/DDBJ databases">
        <authorList>
            <person name="Nowell W R."/>
        </authorList>
    </citation>
    <scope>NUCLEOTIDE SEQUENCE</scope>
</reference>
<comment type="caution">
    <text evidence="2">The sequence shown here is derived from an EMBL/GenBank/DDBJ whole genome shotgun (WGS) entry which is preliminary data.</text>
</comment>
<dbReference type="EMBL" id="CAJNOI010000145">
    <property type="protein sequence ID" value="CAF1127139.1"/>
    <property type="molecule type" value="Genomic_DNA"/>
</dbReference>
<dbReference type="AlphaFoldDB" id="A0A816B445"/>
<evidence type="ECO:0000313" key="3">
    <source>
        <dbReference type="Proteomes" id="UP000663832"/>
    </source>
</evidence>
<evidence type="ECO:0000313" key="1">
    <source>
        <dbReference type="EMBL" id="CAF1127139.1"/>
    </source>
</evidence>
<protein>
    <submittedName>
        <fullName evidence="2">Uncharacterized protein</fullName>
    </submittedName>
</protein>
<proteinExistence type="predicted"/>
<evidence type="ECO:0000313" key="2">
    <source>
        <dbReference type="EMBL" id="CAF1603498.1"/>
    </source>
</evidence>
<dbReference type="Proteomes" id="UP000663877">
    <property type="component" value="Unassembled WGS sequence"/>
</dbReference>
<accession>A0A816B445</accession>